<evidence type="ECO:0000256" key="1">
    <source>
        <dbReference type="ARBA" id="ARBA00010457"/>
    </source>
</evidence>
<dbReference type="Gene3D" id="2.60.40.200">
    <property type="entry name" value="Superoxide dismutase, copper/zinc binding domain"/>
    <property type="match status" value="1"/>
</dbReference>
<feature type="domain" description="Superoxide dismutase copper/zinc binding" evidence="4">
    <location>
        <begin position="48"/>
        <end position="171"/>
    </location>
</feature>
<comment type="caution">
    <text evidence="5">The sequence shown here is derived from an EMBL/GenBank/DDBJ whole genome shotgun (WGS) entry which is preliminary data.</text>
</comment>
<evidence type="ECO:0000256" key="2">
    <source>
        <dbReference type="SAM" id="MobiDB-lite"/>
    </source>
</evidence>
<evidence type="ECO:0000313" key="5">
    <source>
        <dbReference type="EMBL" id="MFD1787991.1"/>
    </source>
</evidence>
<feature type="chain" id="PRO_5046440466" evidence="3">
    <location>
        <begin position="26"/>
        <end position="175"/>
    </location>
</feature>
<dbReference type="PROSITE" id="PS51257">
    <property type="entry name" value="PROKAR_LIPOPROTEIN"/>
    <property type="match status" value="1"/>
</dbReference>
<dbReference type="InterPro" id="IPR024134">
    <property type="entry name" value="SOD_Cu/Zn_/chaperone"/>
</dbReference>
<dbReference type="Pfam" id="PF00080">
    <property type="entry name" value="Sod_Cu"/>
    <property type="match status" value="1"/>
</dbReference>
<evidence type="ECO:0000256" key="3">
    <source>
        <dbReference type="SAM" id="SignalP"/>
    </source>
</evidence>
<protein>
    <submittedName>
        <fullName evidence="5">Superoxide dismutase family protein</fullName>
    </submittedName>
</protein>
<dbReference type="Proteomes" id="UP001597283">
    <property type="component" value="Unassembled WGS sequence"/>
</dbReference>
<proteinExistence type="inferred from homology"/>
<evidence type="ECO:0000313" key="6">
    <source>
        <dbReference type="Proteomes" id="UP001597283"/>
    </source>
</evidence>
<dbReference type="CDD" id="cd00305">
    <property type="entry name" value="Cu-Zn_Superoxide_Dismutase"/>
    <property type="match status" value="1"/>
</dbReference>
<accession>A0ABW4ND84</accession>
<sequence>MIRVMTAAAGAVLMAGCTTMGSTTADTGSTRGATAVLRMADGTEVGRAVATEASGGIRVSLDASKLPAGPHGAHVHTTGRCDGPDFTTAGGHWNPTNMKHGTENPMGPHAGDFPNVQIAADGRGKLEMMLPSGTMAGLMDDDGAAFVIHAAADDYKTDPSGNSGGRIACGVFERS</sequence>
<reference evidence="6" key="1">
    <citation type="journal article" date="2019" name="Int. J. Syst. Evol. Microbiol.">
        <title>The Global Catalogue of Microorganisms (GCM) 10K type strain sequencing project: providing services to taxonomists for standard genome sequencing and annotation.</title>
        <authorList>
            <consortium name="The Broad Institute Genomics Platform"/>
            <consortium name="The Broad Institute Genome Sequencing Center for Infectious Disease"/>
            <person name="Wu L."/>
            <person name="Ma J."/>
        </authorList>
    </citation>
    <scope>NUCLEOTIDE SEQUENCE [LARGE SCALE GENOMIC DNA]</scope>
    <source>
        <strain evidence="6">Q85</strain>
    </source>
</reference>
<evidence type="ECO:0000259" key="4">
    <source>
        <dbReference type="Pfam" id="PF00080"/>
    </source>
</evidence>
<keyword evidence="6" id="KW-1185">Reference proteome</keyword>
<name>A0ABW4ND84_9SPHN</name>
<keyword evidence="3" id="KW-0732">Signal</keyword>
<organism evidence="5 6">
    <name type="scientific">Sphingomonas floccifaciens</name>
    <dbReference type="NCBI Taxonomy" id="1844115"/>
    <lineage>
        <taxon>Bacteria</taxon>
        <taxon>Pseudomonadati</taxon>
        <taxon>Pseudomonadota</taxon>
        <taxon>Alphaproteobacteria</taxon>
        <taxon>Sphingomonadales</taxon>
        <taxon>Sphingomonadaceae</taxon>
        <taxon>Sphingomonas</taxon>
    </lineage>
</organism>
<dbReference type="InterPro" id="IPR036423">
    <property type="entry name" value="SOD-like_Cu/Zn_dom_sf"/>
</dbReference>
<feature type="region of interest" description="Disordered" evidence="2">
    <location>
        <begin position="67"/>
        <end position="97"/>
    </location>
</feature>
<feature type="signal peptide" evidence="3">
    <location>
        <begin position="1"/>
        <end position="25"/>
    </location>
</feature>
<dbReference type="InterPro" id="IPR001424">
    <property type="entry name" value="SOD_Cu_Zn_dom"/>
</dbReference>
<dbReference type="EMBL" id="JBHUFC010000003">
    <property type="protein sequence ID" value="MFD1787991.1"/>
    <property type="molecule type" value="Genomic_DNA"/>
</dbReference>
<dbReference type="RefSeq" id="WP_380940345.1">
    <property type="nucleotide sequence ID" value="NZ_JBHUFC010000003.1"/>
</dbReference>
<comment type="similarity">
    <text evidence="1">Belongs to the Cu-Zn superoxide dismutase family.</text>
</comment>
<dbReference type="SUPFAM" id="SSF49329">
    <property type="entry name" value="Cu,Zn superoxide dismutase-like"/>
    <property type="match status" value="1"/>
</dbReference>
<gene>
    <name evidence="5" type="ORF">ACFSC3_10430</name>
</gene>
<dbReference type="PANTHER" id="PTHR10003">
    <property type="entry name" value="SUPEROXIDE DISMUTASE CU-ZN -RELATED"/>
    <property type="match status" value="1"/>
</dbReference>